<keyword evidence="1" id="KW-0694">RNA-binding</keyword>
<evidence type="ECO:0000259" key="3">
    <source>
        <dbReference type="Pfam" id="PF04059"/>
    </source>
</evidence>
<name>A0A199W6B4_ANACO</name>
<dbReference type="GO" id="GO:0003723">
    <property type="term" value="F:RNA binding"/>
    <property type="evidence" value="ECO:0007669"/>
    <property type="project" value="UniProtKB-KW"/>
</dbReference>
<evidence type="ECO:0000256" key="1">
    <source>
        <dbReference type="ARBA" id="ARBA00022884"/>
    </source>
</evidence>
<dbReference type="EMBL" id="LSRQ01000221">
    <property type="protein sequence ID" value="OAY84450.1"/>
    <property type="molecule type" value="Genomic_DNA"/>
</dbReference>
<feature type="compositionally biased region" description="Low complexity" evidence="2">
    <location>
        <begin position="520"/>
        <end position="535"/>
    </location>
</feature>
<comment type="caution">
    <text evidence="4">The sequence shown here is derived from an EMBL/GenBank/DDBJ whole genome shotgun (WGS) entry which is preliminary data.</text>
</comment>
<evidence type="ECO:0000313" key="4">
    <source>
        <dbReference type="EMBL" id="OAY84450.1"/>
    </source>
</evidence>
<dbReference type="PANTHER" id="PTHR23189">
    <property type="entry name" value="RNA RECOGNITION MOTIF-CONTAINING"/>
    <property type="match status" value="1"/>
</dbReference>
<feature type="region of interest" description="Disordered" evidence="2">
    <location>
        <begin position="515"/>
        <end position="585"/>
    </location>
</feature>
<dbReference type="FunFam" id="3.30.70.330:FF:001402">
    <property type="entry name" value="Terminal EAR1-like 1"/>
    <property type="match status" value="1"/>
</dbReference>
<dbReference type="CDD" id="cd12530">
    <property type="entry name" value="RRM3_EAR1_like"/>
    <property type="match status" value="1"/>
</dbReference>
<gene>
    <name evidence="4" type="ORF">ACMD2_03863</name>
</gene>
<organism evidence="4 5">
    <name type="scientific">Ananas comosus</name>
    <name type="common">Pineapple</name>
    <name type="synonym">Ananas ananas</name>
    <dbReference type="NCBI Taxonomy" id="4615"/>
    <lineage>
        <taxon>Eukaryota</taxon>
        <taxon>Viridiplantae</taxon>
        <taxon>Streptophyta</taxon>
        <taxon>Embryophyta</taxon>
        <taxon>Tracheophyta</taxon>
        <taxon>Spermatophyta</taxon>
        <taxon>Magnoliopsida</taxon>
        <taxon>Liliopsida</taxon>
        <taxon>Poales</taxon>
        <taxon>Bromeliaceae</taxon>
        <taxon>Bromelioideae</taxon>
        <taxon>Ananas</taxon>
    </lineage>
</organism>
<sequence length="585" mass="62703">MEGGGGTGIRSGNLLDPGAQEFYPTAHHHHLITLPPPPPPPPPPHVYYPYAAAAAAGPPAVAEYVRPAWVAGEGAATRAVVLSMVPRHAPEGAVRAAMEAFGGVRAVDAAALASEGIATVGFFDLRSAQAAVSAVRSQHLRHQARLFPHFAAPNWPHPHCTTWPLDDHDPPADYHDHRGLVAGHPVWAHFAAAASDDDPNHGSLVLLNSHPSLSLRSLRETFQPFGAVKDVRESPVKPHHKFVEFFDTRDAAPAEGVVLLKRNNNNNNGSSSSSSEAKDGSKLARGGGGGGGNGGRRNKGGGKNCPLSSSSKQHSSRRGWKGHGKGGGGGGGEARFLFKEFGGEVRGEDQESSGSSSCIRDSRTTVMIKNIPNKYSQKLLLNMLDNHCIHCNEQTADGEPFSAYDFVYLPIDFNNKCNVGYGFVNLTSPEASFRLYKAFHKQPWEVFNSRKICQVTYARLQGLEALKEHFKNSKFACDNDEYMPVVFAPPRDGRQLTEPVPIGGRGTLTLRAQEAVGEPSSDAGGASSTTASPHAPSDHDDDGDRADNDDNEEDDDDDDDDDDNDDDDSGERMSPSGSLMSLNLH</sequence>
<dbReference type="InterPro" id="IPR007201">
    <property type="entry name" value="Mei2-like_Rrm_C"/>
</dbReference>
<reference evidence="4 5" key="1">
    <citation type="journal article" date="2016" name="DNA Res.">
        <title>The draft genome of MD-2 pineapple using hybrid error correction of long reads.</title>
        <authorList>
            <person name="Redwan R.M."/>
            <person name="Saidin A."/>
            <person name="Kumar S.V."/>
        </authorList>
    </citation>
    <scope>NUCLEOTIDE SEQUENCE [LARGE SCALE GENOMIC DNA]</scope>
    <source>
        <strain evidence="5">cv. MD2</strain>
        <tissue evidence="4">Leaf</tissue>
    </source>
</reference>
<dbReference type="AlphaFoldDB" id="A0A199W6B4"/>
<feature type="region of interest" description="Disordered" evidence="2">
    <location>
        <begin position="261"/>
        <end position="331"/>
    </location>
</feature>
<dbReference type="Pfam" id="PF04059">
    <property type="entry name" value="RRM_2"/>
    <property type="match status" value="1"/>
</dbReference>
<feature type="compositionally biased region" description="Low complexity" evidence="2">
    <location>
        <begin position="263"/>
        <end position="275"/>
    </location>
</feature>
<feature type="compositionally biased region" description="Basic residues" evidence="2">
    <location>
        <begin position="314"/>
        <end position="324"/>
    </location>
</feature>
<dbReference type="InterPro" id="IPR035979">
    <property type="entry name" value="RBD_domain_sf"/>
</dbReference>
<feature type="compositionally biased region" description="Gly residues" evidence="2">
    <location>
        <begin position="285"/>
        <end position="295"/>
    </location>
</feature>
<dbReference type="Proteomes" id="UP000092600">
    <property type="component" value="Unassembled WGS sequence"/>
</dbReference>
<evidence type="ECO:0000313" key="5">
    <source>
        <dbReference type="Proteomes" id="UP000092600"/>
    </source>
</evidence>
<proteinExistence type="predicted"/>
<feature type="compositionally biased region" description="Acidic residues" evidence="2">
    <location>
        <begin position="539"/>
        <end position="569"/>
    </location>
</feature>
<dbReference type="SUPFAM" id="SSF54928">
    <property type="entry name" value="RNA-binding domain, RBD"/>
    <property type="match status" value="2"/>
</dbReference>
<evidence type="ECO:0000256" key="2">
    <source>
        <dbReference type="SAM" id="MobiDB-lite"/>
    </source>
</evidence>
<accession>A0A199W6B4</accession>
<dbReference type="InterPro" id="IPR034458">
    <property type="entry name" value="EAR1-like_RRM3"/>
</dbReference>
<protein>
    <submittedName>
        <fullName evidence="4">Protein terminal ear1</fullName>
    </submittedName>
</protein>
<feature type="compositionally biased region" description="Polar residues" evidence="2">
    <location>
        <begin position="575"/>
        <end position="585"/>
    </location>
</feature>
<feature type="domain" description="Mei2-like C-terminal RNA recognition motif" evidence="3">
    <location>
        <begin position="363"/>
        <end position="471"/>
    </location>
</feature>
<feature type="region of interest" description="Disordered" evidence="2">
    <location>
        <begin position="1"/>
        <end position="20"/>
    </location>
</feature>